<gene>
    <name evidence="2" type="ORF">D0809_07825</name>
    <name evidence="1" type="ORF">EV142_102440</name>
</gene>
<reference evidence="2 4" key="2">
    <citation type="journal article" date="2018" name="Syst. Appl. Microbiol.">
        <title>Flavobacterium circumlabens sp. nov. and Flavobacterium cupreum sp. nov., two psychrotrophic species isolated from Antarctic environmental samples.</title>
        <authorList>
            <person name="Kralova S."/>
            <person name="Busse H.J."/>
            <person name="Svec P."/>
            <person name="Maslanova I."/>
            <person name="Stankova E."/>
            <person name="Bartak M."/>
            <person name="Sedlacek I."/>
        </authorList>
    </citation>
    <scope>NUCLEOTIDE SEQUENCE [LARGE SCALE GENOMIC DNA]</scope>
    <source>
        <strain evidence="2 4">CCM 8828</strain>
    </source>
</reference>
<organism evidence="2 4">
    <name type="scientific">Flavobacterium circumlabens</name>
    <dbReference type="NCBI Taxonomy" id="2133765"/>
    <lineage>
        <taxon>Bacteria</taxon>
        <taxon>Pseudomonadati</taxon>
        <taxon>Bacteroidota</taxon>
        <taxon>Flavobacteriia</taxon>
        <taxon>Flavobacteriales</taxon>
        <taxon>Flavobacteriaceae</taxon>
        <taxon>Flavobacterium</taxon>
    </lineage>
</organism>
<dbReference type="Proteomes" id="UP000298340">
    <property type="component" value="Unassembled WGS sequence"/>
</dbReference>
<proteinExistence type="predicted"/>
<dbReference type="AlphaFoldDB" id="A0A4Y7UF80"/>
<sequence length="278" mass="31435">MKKLYLNTGGINTIFTDLESSFEGTLTFDNEDYNLAVNSKWAKGTISGMSFQNKMSYIQFDMIFSEEVTLSIESFQCAPVFFAYCSAGNLKHSFGAYGNSTHLKKGQSGIMSNNTTINNVLYFERNKPVKILLIGVPTATFQVEEDNDLLSKISKMFINSSGNYIYVGAQNHRIAEKLIEFDRIPQKGIVKNLLKESILNSIVEVEVMQHSSNYSSMITPILGLATKQMEEIRRISQVNISEVLHSLGHAGRNYFPRFFKEKYQLIHKYSHNSLAKTA</sequence>
<comment type="caution">
    <text evidence="2">The sequence shown here is derived from an EMBL/GenBank/DDBJ whole genome shotgun (WGS) entry which is preliminary data.</text>
</comment>
<dbReference type="EMBL" id="QWDN01000002">
    <property type="protein sequence ID" value="TEB45077.1"/>
    <property type="molecule type" value="Genomic_DNA"/>
</dbReference>
<accession>A0A4Y7UF80</accession>
<evidence type="ECO:0000313" key="4">
    <source>
        <dbReference type="Proteomes" id="UP000298340"/>
    </source>
</evidence>
<evidence type="ECO:0008006" key="5">
    <source>
        <dbReference type="Google" id="ProtNLM"/>
    </source>
</evidence>
<dbReference type="RefSeq" id="WP_132033774.1">
    <property type="nucleotide sequence ID" value="NZ_QWDN01000002.1"/>
</dbReference>
<dbReference type="EMBL" id="SLWA01000002">
    <property type="protein sequence ID" value="TCN59820.1"/>
    <property type="molecule type" value="Genomic_DNA"/>
</dbReference>
<evidence type="ECO:0000313" key="1">
    <source>
        <dbReference type="EMBL" id="TCN59820.1"/>
    </source>
</evidence>
<keyword evidence="3" id="KW-1185">Reference proteome</keyword>
<reference evidence="1 3" key="1">
    <citation type="journal article" date="2015" name="Stand. Genomic Sci.">
        <title>Genomic Encyclopedia of Bacterial and Archaeal Type Strains, Phase III: the genomes of soil and plant-associated and newly described type strains.</title>
        <authorList>
            <person name="Whitman W.B."/>
            <person name="Woyke T."/>
            <person name="Klenk H.P."/>
            <person name="Zhou Y."/>
            <person name="Lilburn T.G."/>
            <person name="Beck B.J."/>
            <person name="De Vos P."/>
            <person name="Vandamme P."/>
            <person name="Eisen J.A."/>
            <person name="Garrity G."/>
            <person name="Hugenholtz P."/>
            <person name="Kyrpides N.C."/>
        </authorList>
    </citation>
    <scope>NUCLEOTIDE SEQUENCE [LARGE SCALE GENOMIC DNA]</scope>
    <source>
        <strain evidence="1 3">P5626</strain>
    </source>
</reference>
<dbReference type="Proteomes" id="UP000295270">
    <property type="component" value="Unassembled WGS sequence"/>
</dbReference>
<reference evidence="1" key="3">
    <citation type="submission" date="2019-03" db="EMBL/GenBank/DDBJ databases">
        <authorList>
            <person name="Whitman W."/>
            <person name="Huntemann M."/>
            <person name="Clum A."/>
            <person name="Pillay M."/>
            <person name="Palaniappan K."/>
            <person name="Varghese N."/>
            <person name="Mikhailova N."/>
            <person name="Stamatis D."/>
            <person name="Reddy T."/>
            <person name="Daum C."/>
            <person name="Shapiro N."/>
            <person name="Ivanova N."/>
            <person name="Kyrpides N."/>
            <person name="Woyke T."/>
        </authorList>
    </citation>
    <scope>NUCLEOTIDE SEQUENCE</scope>
    <source>
        <strain evidence="1">P5626</strain>
    </source>
</reference>
<evidence type="ECO:0000313" key="2">
    <source>
        <dbReference type="EMBL" id="TEB45077.1"/>
    </source>
</evidence>
<evidence type="ECO:0000313" key="3">
    <source>
        <dbReference type="Proteomes" id="UP000295270"/>
    </source>
</evidence>
<protein>
    <recommendedName>
        <fullName evidence="5">AraC family transcriptional regulator</fullName>
    </recommendedName>
</protein>
<name>A0A4Y7UF80_9FLAO</name>
<dbReference type="OrthoDB" id="2666928at2"/>